<name>A0A395LZ13_9BACT</name>
<protein>
    <submittedName>
        <fullName evidence="1">Uncharacterized protein</fullName>
    </submittedName>
</protein>
<evidence type="ECO:0000313" key="2">
    <source>
        <dbReference type="Proteomes" id="UP000266389"/>
    </source>
</evidence>
<organism evidence="1 2">
    <name type="scientific">Candidatus Thermochlorobacter aerophilus</name>
    <dbReference type="NCBI Taxonomy" id="1868324"/>
    <lineage>
        <taxon>Bacteria</taxon>
        <taxon>Pseudomonadati</taxon>
        <taxon>Chlorobiota</taxon>
        <taxon>Chlorobiia</taxon>
        <taxon>Chlorobiales</taxon>
        <taxon>Candidatus Thermochlorobacteriaceae</taxon>
        <taxon>Candidatus Thermochlorobacter</taxon>
    </lineage>
</organism>
<proteinExistence type="predicted"/>
<dbReference type="EMBL" id="PHFL01000059">
    <property type="protein sequence ID" value="RFM23745.1"/>
    <property type="molecule type" value="Genomic_DNA"/>
</dbReference>
<sequence length="91" mass="10427">MKTKLCSLVLALVFCHYISGTDVFALFRHLELTFVVMPSTLFLSLRAQFCHAERSKESSAWMLHFVQHDQGNVMPHTFGHGMHAFPLSYRA</sequence>
<evidence type="ECO:0000313" key="1">
    <source>
        <dbReference type="EMBL" id="RFM23745.1"/>
    </source>
</evidence>
<dbReference type="AlphaFoldDB" id="A0A395LZ13"/>
<comment type="caution">
    <text evidence="1">The sequence shown here is derived from an EMBL/GenBank/DDBJ whole genome shotgun (WGS) entry which is preliminary data.</text>
</comment>
<gene>
    <name evidence="1" type="ORF">D0433_09470</name>
</gene>
<dbReference type="Proteomes" id="UP000266389">
    <property type="component" value="Unassembled WGS sequence"/>
</dbReference>
<reference evidence="1 2" key="1">
    <citation type="journal article" date="2011" name="ISME J.">
        <title>Community ecology of hot spring cyanobacterial mats: predominant populations and their functional potential.</title>
        <authorList>
            <person name="Klatt C.G."/>
            <person name="Wood J.M."/>
            <person name="Rusch D.B."/>
            <person name="Bateson M.M."/>
            <person name="Hamamura N."/>
            <person name="Heidelberg J.F."/>
            <person name="Grossman A.R."/>
            <person name="Bhaya D."/>
            <person name="Cohan F.M."/>
            <person name="Kuhl M."/>
            <person name="Bryant D.A."/>
            <person name="Ward D.M."/>
        </authorList>
    </citation>
    <scope>NUCLEOTIDE SEQUENCE [LARGE SCALE GENOMIC DNA]</scope>
    <source>
        <strain evidence="1">OS</strain>
    </source>
</reference>
<accession>A0A395LZ13</accession>